<accession>A0A2S6N149</accession>
<gene>
    <name evidence="2" type="ORF">CCS01_24900</name>
</gene>
<dbReference type="EMBL" id="NHRY01000245">
    <property type="protein sequence ID" value="PPQ28344.1"/>
    <property type="molecule type" value="Genomic_DNA"/>
</dbReference>
<evidence type="ECO:0000256" key="1">
    <source>
        <dbReference type="SAM" id="MobiDB-lite"/>
    </source>
</evidence>
<feature type="region of interest" description="Disordered" evidence="1">
    <location>
        <begin position="65"/>
        <end position="85"/>
    </location>
</feature>
<dbReference type="Proteomes" id="UP000239724">
    <property type="component" value="Unassembled WGS sequence"/>
</dbReference>
<dbReference type="AlphaFoldDB" id="A0A2S6N149"/>
<keyword evidence="3" id="KW-1185">Reference proteome</keyword>
<evidence type="ECO:0000313" key="2">
    <source>
        <dbReference type="EMBL" id="PPQ28344.1"/>
    </source>
</evidence>
<protein>
    <recommendedName>
        <fullName evidence="4">Antitoxin</fullName>
    </recommendedName>
</protein>
<evidence type="ECO:0000313" key="3">
    <source>
        <dbReference type="Proteomes" id="UP000239724"/>
    </source>
</evidence>
<organism evidence="2 3">
    <name type="scientific">Rhodopila globiformis</name>
    <name type="common">Rhodopseudomonas globiformis</name>
    <dbReference type="NCBI Taxonomy" id="1071"/>
    <lineage>
        <taxon>Bacteria</taxon>
        <taxon>Pseudomonadati</taxon>
        <taxon>Pseudomonadota</taxon>
        <taxon>Alphaproteobacteria</taxon>
        <taxon>Acetobacterales</taxon>
        <taxon>Acetobacteraceae</taxon>
        <taxon>Rhodopila</taxon>
    </lineage>
</organism>
<proteinExistence type="predicted"/>
<dbReference type="Pfam" id="PF07704">
    <property type="entry name" value="PSK_trans_fac"/>
    <property type="match status" value="1"/>
</dbReference>
<name>A0A2S6N149_RHOGL</name>
<dbReference type="RefSeq" id="WP_104521520.1">
    <property type="nucleotide sequence ID" value="NZ_NHRY01000245.1"/>
</dbReference>
<sequence>MSIVIENPQIEGLARRIAALDGTSVETVVCDSVLALAGRRGVMPEKRPVLRDRLATLAREVDAMPCGTDSRSDDEILGYDERGQW</sequence>
<evidence type="ECO:0008006" key="4">
    <source>
        <dbReference type="Google" id="ProtNLM"/>
    </source>
</evidence>
<feature type="compositionally biased region" description="Basic and acidic residues" evidence="1">
    <location>
        <begin position="70"/>
        <end position="85"/>
    </location>
</feature>
<comment type="caution">
    <text evidence="2">The sequence shown here is derived from an EMBL/GenBank/DDBJ whole genome shotgun (WGS) entry which is preliminary data.</text>
</comment>
<reference evidence="2 3" key="1">
    <citation type="journal article" date="2018" name="Arch. Microbiol.">
        <title>New insights into the metabolic potential of the phototrophic purple bacterium Rhodopila globiformis DSM 161(T) from its draft genome sequence and evidence for a vanadium-dependent nitrogenase.</title>
        <authorList>
            <person name="Imhoff J.F."/>
            <person name="Rahn T."/>
            <person name="Kunzel S."/>
            <person name="Neulinger S.C."/>
        </authorList>
    </citation>
    <scope>NUCLEOTIDE SEQUENCE [LARGE SCALE GENOMIC DNA]</scope>
    <source>
        <strain evidence="2 3">DSM 161</strain>
    </source>
</reference>
<dbReference type="InterPro" id="IPR011660">
    <property type="entry name" value="VapB-like"/>
</dbReference>
<dbReference type="OrthoDB" id="495439at2"/>